<feature type="domain" description="Transcription factor IIIC subunit 5 HTH" evidence="2">
    <location>
        <begin position="74"/>
        <end position="155"/>
    </location>
</feature>
<dbReference type="InterPro" id="IPR040454">
    <property type="entry name" value="TF_IIIC_Tfc1/Sfc1"/>
</dbReference>
<feature type="compositionally biased region" description="Low complexity" evidence="1">
    <location>
        <begin position="283"/>
        <end position="292"/>
    </location>
</feature>
<dbReference type="GO" id="GO:0006384">
    <property type="term" value="P:transcription initiation at RNA polymerase III promoter"/>
    <property type="evidence" value="ECO:0007669"/>
    <property type="project" value="InterPro"/>
</dbReference>
<dbReference type="eggNOG" id="KOG2473">
    <property type="taxonomic scope" value="Eukaryota"/>
</dbReference>
<dbReference type="Pfam" id="PF09734">
    <property type="entry name" value="Tau95"/>
    <property type="match status" value="1"/>
</dbReference>
<evidence type="ECO:0000313" key="3">
    <source>
        <dbReference type="EMBL" id="OUS48164.1"/>
    </source>
</evidence>
<dbReference type="EMBL" id="KZ155776">
    <property type="protein sequence ID" value="OUS48164.1"/>
    <property type="molecule type" value="Genomic_DNA"/>
</dbReference>
<reference evidence="3" key="1">
    <citation type="submission" date="2017-04" db="EMBL/GenBank/DDBJ databases">
        <title>Population genomics of picophytoplankton unveils novel chromosome hypervariability.</title>
        <authorList>
            <consortium name="DOE Joint Genome Institute"/>
            <person name="Blanc-Mathieu R."/>
            <person name="Krasovec M."/>
            <person name="Hebrard M."/>
            <person name="Yau S."/>
            <person name="Desgranges E."/>
            <person name="Martin J."/>
            <person name="Schackwitz W."/>
            <person name="Kuo A."/>
            <person name="Salin G."/>
            <person name="Donnadieu C."/>
            <person name="Desdevises Y."/>
            <person name="Sanchez-Ferandin S."/>
            <person name="Moreau H."/>
            <person name="Rivals E."/>
            <person name="Grigoriev I.V."/>
            <person name="Grimsley N."/>
            <person name="Eyre-Walker A."/>
            <person name="Piganeau G."/>
        </authorList>
    </citation>
    <scope>NUCLEOTIDE SEQUENCE [LARGE SCALE GENOMIC DNA]</scope>
    <source>
        <strain evidence="3">RCC 1115</strain>
    </source>
</reference>
<sequence length="317" mass="34728">MKAVKGGANDPFELGEEGDANARAMGGVSLRPSLFTRDDIPVADYFTQRDTGATTTREVDFHEIAVPTRGLDMEEASPEASRAMRALMAEREMWAPLAALARLPKDVADEILARKLHAMCSYSFANGPFKRLWIKVGVDPRFDRAYVRSQTITVRLPSNWFQDDDPEGARRKARFASCSRSDRGYHDAVHGFRSIPDVRHPVLTLADVALPSVRAAVELAAASADHSSACDERRGWLPHGLHRKIQRAIVRGYQALLDGDDPITADEASMGAPDDAHVDDDASPSPVAAPDSPRADADALAEYEILGDQDDSEDEYE</sequence>
<gene>
    <name evidence="3" type="ORF">BE221DRAFT_190540</name>
</gene>
<proteinExistence type="predicted"/>
<protein>
    <submittedName>
        <fullName evidence="3">RNA polymerase III transcription factor IIIC subunit-domain-containing protein</fullName>
    </submittedName>
</protein>
<organism evidence="3">
    <name type="scientific">Ostreococcus tauri</name>
    <name type="common">Marine green alga</name>
    <dbReference type="NCBI Taxonomy" id="70448"/>
    <lineage>
        <taxon>Eukaryota</taxon>
        <taxon>Viridiplantae</taxon>
        <taxon>Chlorophyta</taxon>
        <taxon>Mamiellophyceae</taxon>
        <taxon>Mamiellales</taxon>
        <taxon>Bathycoccaceae</taxon>
        <taxon>Ostreococcus</taxon>
    </lineage>
</organism>
<dbReference type="GO" id="GO:0001003">
    <property type="term" value="F:RNA polymerase III type 2 promoter sequence-specific DNA binding"/>
    <property type="evidence" value="ECO:0007669"/>
    <property type="project" value="TreeGrafter"/>
</dbReference>
<dbReference type="PANTHER" id="PTHR13230:SF5">
    <property type="entry name" value="GENERAL TRANSCRIPTION FACTOR 3C POLYPEPTIDE 5"/>
    <property type="match status" value="1"/>
</dbReference>
<dbReference type="InterPro" id="IPR019136">
    <property type="entry name" value="TF_IIIC_su-5_HTH"/>
</dbReference>
<dbReference type="GO" id="GO:0000127">
    <property type="term" value="C:transcription factor TFIIIC complex"/>
    <property type="evidence" value="ECO:0007669"/>
    <property type="project" value="InterPro"/>
</dbReference>
<dbReference type="AlphaFoldDB" id="A0A1Y5IJ33"/>
<evidence type="ECO:0000256" key="1">
    <source>
        <dbReference type="SAM" id="MobiDB-lite"/>
    </source>
</evidence>
<name>A0A1Y5IJ33_OSTTA</name>
<accession>A0A1Y5IJ33</accession>
<evidence type="ECO:0000259" key="2">
    <source>
        <dbReference type="Pfam" id="PF09734"/>
    </source>
</evidence>
<feature type="region of interest" description="Disordered" evidence="1">
    <location>
        <begin position="264"/>
        <end position="297"/>
    </location>
</feature>
<dbReference type="PANTHER" id="PTHR13230">
    <property type="entry name" value="GENERAL TRANSCRIPTION FACTOR IIIC, POLYPEPTIDE 5"/>
    <property type="match status" value="1"/>
</dbReference>
<dbReference type="Proteomes" id="UP000195557">
    <property type="component" value="Unassembled WGS sequence"/>
</dbReference>
<dbReference type="GO" id="GO:0001002">
    <property type="term" value="F:RNA polymerase III type 1 promoter sequence-specific DNA binding"/>
    <property type="evidence" value="ECO:0007669"/>
    <property type="project" value="TreeGrafter"/>
</dbReference>